<dbReference type="CDD" id="cd06580">
    <property type="entry name" value="TM_PBP1_transp_TpRbsC_like"/>
    <property type="match status" value="1"/>
</dbReference>
<keyword evidence="4 6" id="KW-1133">Transmembrane helix</keyword>
<evidence type="ECO:0000256" key="1">
    <source>
        <dbReference type="ARBA" id="ARBA00004651"/>
    </source>
</evidence>
<feature type="transmembrane region" description="Helical" evidence="6">
    <location>
        <begin position="162"/>
        <end position="189"/>
    </location>
</feature>
<feature type="transmembrane region" description="Helical" evidence="6">
    <location>
        <begin position="123"/>
        <end position="150"/>
    </location>
</feature>
<evidence type="ECO:0000256" key="5">
    <source>
        <dbReference type="ARBA" id="ARBA00023136"/>
    </source>
</evidence>
<dbReference type="Pfam" id="PF02653">
    <property type="entry name" value="BPD_transp_2"/>
    <property type="match status" value="1"/>
</dbReference>
<evidence type="ECO:0000256" key="2">
    <source>
        <dbReference type="ARBA" id="ARBA00022475"/>
    </source>
</evidence>
<organism evidence="7 8">
    <name type="scientific">Feifania hominis</name>
    <dbReference type="NCBI Taxonomy" id="2763660"/>
    <lineage>
        <taxon>Bacteria</taxon>
        <taxon>Bacillati</taxon>
        <taxon>Bacillota</taxon>
        <taxon>Clostridia</taxon>
        <taxon>Eubacteriales</taxon>
        <taxon>Feifaniaceae</taxon>
        <taxon>Feifania</taxon>
    </lineage>
</organism>
<evidence type="ECO:0000256" key="6">
    <source>
        <dbReference type="SAM" id="Phobius"/>
    </source>
</evidence>
<proteinExistence type="predicted"/>
<dbReference type="PANTHER" id="PTHR47089:SF1">
    <property type="entry name" value="GUANOSINE ABC TRANSPORTER PERMEASE PROTEIN NUPP"/>
    <property type="match status" value="1"/>
</dbReference>
<protein>
    <submittedName>
        <fullName evidence="7">ABC transporter permease</fullName>
    </submittedName>
</protein>
<keyword evidence="8" id="KW-1185">Reference proteome</keyword>
<name>A0A926HVS6_9FIRM</name>
<dbReference type="Proteomes" id="UP000620366">
    <property type="component" value="Unassembled WGS sequence"/>
</dbReference>
<dbReference type="RefSeq" id="WP_249300995.1">
    <property type="nucleotide sequence ID" value="NZ_JACRSP010000004.1"/>
</dbReference>
<feature type="transmembrane region" description="Helical" evidence="6">
    <location>
        <begin position="73"/>
        <end position="90"/>
    </location>
</feature>
<feature type="transmembrane region" description="Helical" evidence="6">
    <location>
        <begin position="337"/>
        <end position="355"/>
    </location>
</feature>
<dbReference type="GO" id="GO:0022857">
    <property type="term" value="F:transmembrane transporter activity"/>
    <property type="evidence" value="ECO:0007669"/>
    <property type="project" value="InterPro"/>
</dbReference>
<evidence type="ECO:0000256" key="4">
    <source>
        <dbReference type="ARBA" id="ARBA00022989"/>
    </source>
</evidence>
<dbReference type="PANTHER" id="PTHR47089">
    <property type="entry name" value="ABC TRANSPORTER, PERMEASE PROTEIN"/>
    <property type="match status" value="1"/>
</dbReference>
<comment type="caution">
    <text evidence="7">The sequence shown here is derived from an EMBL/GenBank/DDBJ whole genome shotgun (WGS) entry which is preliminary data.</text>
</comment>
<evidence type="ECO:0000313" key="8">
    <source>
        <dbReference type="Proteomes" id="UP000620366"/>
    </source>
</evidence>
<gene>
    <name evidence="7" type="ORF">H8695_09555</name>
</gene>
<feature type="transmembrane region" description="Helical" evidence="6">
    <location>
        <begin position="26"/>
        <end position="45"/>
    </location>
</feature>
<comment type="subcellular location">
    <subcellularLocation>
        <location evidence="1">Cell membrane</location>
        <topology evidence="1">Multi-pass membrane protein</topology>
    </subcellularLocation>
</comment>
<evidence type="ECO:0000313" key="7">
    <source>
        <dbReference type="EMBL" id="MBC8536931.1"/>
    </source>
</evidence>
<dbReference type="InterPro" id="IPR001851">
    <property type="entry name" value="ABC_transp_permease"/>
</dbReference>
<accession>A0A926HVS6</accession>
<dbReference type="GO" id="GO:0005886">
    <property type="term" value="C:plasma membrane"/>
    <property type="evidence" value="ECO:0007669"/>
    <property type="project" value="UniProtKB-SubCell"/>
</dbReference>
<keyword evidence="5 6" id="KW-0472">Membrane</keyword>
<dbReference type="AlphaFoldDB" id="A0A926HVS6"/>
<keyword evidence="2" id="KW-1003">Cell membrane</keyword>
<sequence length="378" mass="40954">MQAKANQSGLNRTVKKYFGPEFRIGVARYVLSFIGVLIVGSLLIASQGEDPVHAVQEIVKGAFGGRVQFGNTLRWATPCLLTGAAAIVAFKSGVTNLGIEGQMYVGAVTAGILGYMVQLPAHLHAILCVISAGIAGVIWVIIPAIMRLFFSIDEYVTTMMMNFVATLFCDYIVVWHVLPSIGVTTVTAATPNIHKTARLSQLIKGTSSSTGFIIGIGVTLLVYVIYKYTIKGYELKQVGENLKFAQTGGVNVKKTFISIFVLSGFIAGMCGGIEVSGGYYRYVSNFSTTMGWEGIMIANISNRNPIALIFVSLVWGALKTGAMAMERATTLNRLTVNLLQMIFVLLVSIDYEGIANHFKDRKRKKMEAKQFAMQGGAQ</sequence>
<feature type="transmembrane region" description="Helical" evidence="6">
    <location>
        <begin position="97"/>
        <end position="117"/>
    </location>
</feature>
<dbReference type="EMBL" id="JACRSP010000004">
    <property type="protein sequence ID" value="MBC8536931.1"/>
    <property type="molecule type" value="Genomic_DNA"/>
</dbReference>
<feature type="transmembrane region" description="Helical" evidence="6">
    <location>
        <begin position="209"/>
        <end position="226"/>
    </location>
</feature>
<evidence type="ECO:0000256" key="3">
    <source>
        <dbReference type="ARBA" id="ARBA00022692"/>
    </source>
</evidence>
<keyword evidence="3 6" id="KW-0812">Transmembrane</keyword>
<reference evidence="7" key="1">
    <citation type="submission" date="2020-08" db="EMBL/GenBank/DDBJ databases">
        <title>Genome public.</title>
        <authorList>
            <person name="Liu C."/>
            <person name="Sun Q."/>
        </authorList>
    </citation>
    <scope>NUCLEOTIDE SEQUENCE</scope>
    <source>
        <strain evidence="7">BX7</strain>
    </source>
</reference>